<keyword evidence="2" id="KW-0805">Transcription regulation</keyword>
<dbReference type="PROSITE" id="PS00657">
    <property type="entry name" value="FORK_HEAD_1"/>
    <property type="match status" value="1"/>
</dbReference>
<keyword evidence="3 6" id="KW-0238">DNA-binding</keyword>
<dbReference type="GeneID" id="100340294"/>
<feature type="compositionally biased region" description="Acidic residues" evidence="7">
    <location>
        <begin position="22"/>
        <end position="47"/>
    </location>
</feature>
<feature type="compositionally biased region" description="Polar residues" evidence="7">
    <location>
        <begin position="78"/>
        <end position="88"/>
    </location>
</feature>
<evidence type="ECO:0000313" key="10">
    <source>
        <dbReference type="Proteomes" id="UP000001811"/>
    </source>
</evidence>
<dbReference type="InterPro" id="IPR036388">
    <property type="entry name" value="WH-like_DNA-bd_sf"/>
</dbReference>
<evidence type="ECO:0000259" key="8">
    <source>
        <dbReference type="PROSITE" id="PS50039"/>
    </source>
</evidence>
<dbReference type="InterPro" id="IPR050211">
    <property type="entry name" value="FOX_domain-containing"/>
</dbReference>
<dbReference type="FunCoup" id="G1SZC0">
    <property type="interactions" value="3"/>
</dbReference>
<dbReference type="PANTHER" id="PTHR11829:SF361">
    <property type="entry name" value="FORKHEAD BOX PROTEIN D4-LIKE 1"/>
    <property type="match status" value="1"/>
</dbReference>
<feature type="DNA-binding region" description="Fork-head" evidence="6">
    <location>
        <begin position="110"/>
        <end position="204"/>
    </location>
</feature>
<dbReference type="GO" id="GO:0030154">
    <property type="term" value="P:cell differentiation"/>
    <property type="evidence" value="ECO:0007669"/>
    <property type="project" value="TreeGrafter"/>
</dbReference>
<dbReference type="SMART" id="SM00339">
    <property type="entry name" value="FH"/>
    <property type="match status" value="1"/>
</dbReference>
<proteinExistence type="predicted"/>
<evidence type="ECO:0000256" key="4">
    <source>
        <dbReference type="ARBA" id="ARBA00023163"/>
    </source>
</evidence>
<dbReference type="STRING" id="9986.ENSOCUP00000009013"/>
<dbReference type="InterPro" id="IPR030456">
    <property type="entry name" value="TF_fork_head_CS_2"/>
</dbReference>
<reference evidence="9" key="2">
    <citation type="submission" date="2025-08" db="UniProtKB">
        <authorList>
            <consortium name="Ensembl"/>
        </authorList>
    </citation>
    <scope>IDENTIFICATION</scope>
    <source>
        <strain evidence="9">Thorbecke</strain>
    </source>
</reference>
<dbReference type="Ensembl" id="ENSOCUT00000010463.3">
    <property type="protein sequence ID" value="ENSOCUP00000009013.3"/>
    <property type="gene ID" value="ENSOCUG00000010467.3"/>
</dbReference>
<dbReference type="PaxDb" id="9986-ENSOCUP00000009013"/>
<dbReference type="KEGG" id="ocu:100340294"/>
<evidence type="ECO:0000256" key="5">
    <source>
        <dbReference type="ARBA" id="ARBA00023242"/>
    </source>
</evidence>
<dbReference type="PROSITE" id="PS50039">
    <property type="entry name" value="FORK_HEAD_3"/>
    <property type="match status" value="1"/>
</dbReference>
<reference evidence="9 10" key="1">
    <citation type="journal article" date="2011" name="Nature">
        <title>A high-resolution map of human evolutionary constraint using 29 mammals.</title>
        <authorList>
            <person name="Lindblad-Toh K."/>
            <person name="Garber M."/>
            <person name="Zuk O."/>
            <person name="Lin M.F."/>
            <person name="Parker B.J."/>
            <person name="Washietl S."/>
            <person name="Kheradpour P."/>
            <person name="Ernst J."/>
            <person name="Jordan G."/>
            <person name="Mauceli E."/>
            <person name="Ward L.D."/>
            <person name="Lowe C.B."/>
            <person name="Holloway A.K."/>
            <person name="Clamp M."/>
            <person name="Gnerre S."/>
            <person name="Alfoldi J."/>
            <person name="Beal K."/>
            <person name="Chang J."/>
            <person name="Clawson H."/>
            <person name="Cuff J."/>
            <person name="Di Palma F."/>
            <person name="Fitzgerald S."/>
            <person name="Flicek P."/>
            <person name="Guttman M."/>
            <person name="Hubisz M.J."/>
            <person name="Jaffe D.B."/>
            <person name="Jungreis I."/>
            <person name="Kent W.J."/>
            <person name="Kostka D."/>
            <person name="Lara M."/>
            <person name="Martins A.L."/>
            <person name="Massingham T."/>
            <person name="Moltke I."/>
            <person name="Raney B.J."/>
            <person name="Rasmussen M.D."/>
            <person name="Robinson J."/>
            <person name="Stark A."/>
            <person name="Vilella A.J."/>
            <person name="Wen J."/>
            <person name="Xie X."/>
            <person name="Zody M.C."/>
            <person name="Baldwin J."/>
            <person name="Bloom T."/>
            <person name="Chin C.W."/>
            <person name="Heiman D."/>
            <person name="Nicol R."/>
            <person name="Nusbaum C."/>
            <person name="Young S."/>
            <person name="Wilkinson J."/>
            <person name="Worley K.C."/>
            <person name="Kovar C.L."/>
            <person name="Muzny D.M."/>
            <person name="Gibbs R.A."/>
            <person name="Cree A."/>
            <person name="Dihn H.H."/>
            <person name="Fowler G."/>
            <person name="Jhangiani S."/>
            <person name="Joshi V."/>
            <person name="Lee S."/>
            <person name="Lewis L.R."/>
            <person name="Nazareth L.V."/>
            <person name="Okwuonu G."/>
            <person name="Santibanez J."/>
            <person name="Warren W.C."/>
            <person name="Mardis E.R."/>
            <person name="Weinstock G.M."/>
            <person name="Wilson R.K."/>
            <person name="Delehaunty K."/>
            <person name="Dooling D."/>
            <person name="Fronik C."/>
            <person name="Fulton L."/>
            <person name="Fulton B."/>
            <person name="Graves T."/>
            <person name="Minx P."/>
            <person name="Sodergren E."/>
            <person name="Birney E."/>
            <person name="Margulies E.H."/>
            <person name="Herrero J."/>
            <person name="Green E.D."/>
            <person name="Haussler D."/>
            <person name="Siepel A."/>
            <person name="Goldman N."/>
            <person name="Pollard K.S."/>
            <person name="Pedersen J.S."/>
            <person name="Lander E.S."/>
            <person name="Kellis M."/>
        </authorList>
    </citation>
    <scope>NUCLEOTIDE SEQUENCE [LARGE SCALE GENOMIC DNA]</scope>
    <source>
        <strain evidence="9 10">Thorbecke inbred</strain>
    </source>
</reference>
<gene>
    <name evidence="9" type="primary">LOC100340294</name>
</gene>
<dbReference type="FunFam" id="1.10.10.10:FF:000598">
    <property type="entry name" value="forkhead box protein I1 isoform X2"/>
    <property type="match status" value="1"/>
</dbReference>
<protein>
    <recommendedName>
        <fullName evidence="8">Fork-head domain-containing protein</fullName>
    </recommendedName>
</protein>
<accession>G1SZC0</accession>
<reference evidence="9" key="3">
    <citation type="submission" date="2025-09" db="UniProtKB">
        <authorList>
            <consortium name="Ensembl"/>
        </authorList>
    </citation>
    <scope>IDENTIFICATION</scope>
    <source>
        <strain evidence="9">Thorbecke</strain>
    </source>
</reference>
<evidence type="ECO:0000256" key="7">
    <source>
        <dbReference type="SAM" id="MobiDB-lite"/>
    </source>
</evidence>
<dbReference type="AlphaFoldDB" id="G1SZC0"/>
<dbReference type="GO" id="GO:0000978">
    <property type="term" value="F:RNA polymerase II cis-regulatory region sequence-specific DNA binding"/>
    <property type="evidence" value="ECO:0007669"/>
    <property type="project" value="TreeGrafter"/>
</dbReference>
<keyword evidence="10" id="KW-1185">Reference proteome</keyword>
<dbReference type="Proteomes" id="UP000001811">
    <property type="component" value="Chromosome 1"/>
</dbReference>
<sequence>MNLASAECLRSTPPRSLRGSDGEEGEIDVLGEEEDEDDDEQDDEEAEGSQNFLEQPRPPGLQGALRGAGAHPGERTEGSSNHSDLSQFGTKFRAPTRSVAALGESPQPAKPPYSYIALITMAILQSPHKRLTLSGICAFISGRFPYYRRKFPAWQNSIRHNLSLNDCFVKIPREPGHPGKGNYWSLDPASQDMFDNGSFLRRRKRFKRHQPPPGAHPHHPFPLPAAPTALHGPHPGLLLGTPAPPPPVPGAFPTAVPGSRPCALLHPHPLRYLLLSAPAYVDRPRKAEGTDAAAPGGLRVVQPSQGSRPWEEGKGPGSRPGGGCTSFSIESIMKGVREAGAGTAPSLPATPWSYCHLLQRPSCLVHAQAAAPLLHVSAAAAAARTFLQQQQQQQQREEEETCAGGCVPSDGAPLGRQLSAATALLECQRAEEGSRLMSLAAPSGGEGTSPAF</sequence>
<dbReference type="InterPro" id="IPR036390">
    <property type="entry name" value="WH_DNA-bd_sf"/>
</dbReference>
<comment type="subcellular location">
    <subcellularLocation>
        <location evidence="1 6">Nucleus</location>
    </subcellularLocation>
</comment>
<evidence type="ECO:0000256" key="2">
    <source>
        <dbReference type="ARBA" id="ARBA00023015"/>
    </source>
</evidence>
<dbReference type="eggNOG" id="KOG2294">
    <property type="taxonomic scope" value="Eukaryota"/>
</dbReference>
<organism evidence="9 10">
    <name type="scientific">Oryctolagus cuniculus</name>
    <name type="common">Rabbit</name>
    <dbReference type="NCBI Taxonomy" id="9986"/>
    <lineage>
        <taxon>Eukaryota</taxon>
        <taxon>Metazoa</taxon>
        <taxon>Chordata</taxon>
        <taxon>Craniata</taxon>
        <taxon>Vertebrata</taxon>
        <taxon>Euteleostomi</taxon>
        <taxon>Mammalia</taxon>
        <taxon>Eutheria</taxon>
        <taxon>Euarchontoglires</taxon>
        <taxon>Glires</taxon>
        <taxon>Lagomorpha</taxon>
        <taxon>Leporidae</taxon>
        <taxon>Oryctolagus</taxon>
    </lineage>
</organism>
<feature type="region of interest" description="Disordered" evidence="7">
    <location>
        <begin position="1"/>
        <end position="88"/>
    </location>
</feature>
<dbReference type="Gene3D" id="1.10.10.10">
    <property type="entry name" value="Winged helix-like DNA-binding domain superfamily/Winged helix DNA-binding domain"/>
    <property type="match status" value="1"/>
</dbReference>
<dbReference type="Bgee" id="ENSOCUG00000010467">
    <property type="expression patterns" value="Expressed in aorta and 12 other cell types or tissues"/>
</dbReference>
<dbReference type="InterPro" id="IPR018122">
    <property type="entry name" value="TF_fork_head_CS_1"/>
</dbReference>
<evidence type="ECO:0000256" key="3">
    <source>
        <dbReference type="ARBA" id="ARBA00023125"/>
    </source>
</evidence>
<evidence type="ECO:0000256" key="1">
    <source>
        <dbReference type="ARBA" id="ARBA00004123"/>
    </source>
</evidence>
<dbReference type="HOGENOM" id="CLU_040357_3_1_1"/>
<dbReference type="PRINTS" id="PR00053">
    <property type="entry name" value="FORKHEAD"/>
</dbReference>
<dbReference type="GO" id="GO:0005634">
    <property type="term" value="C:nucleus"/>
    <property type="evidence" value="ECO:0007669"/>
    <property type="project" value="UniProtKB-SubCell"/>
</dbReference>
<name>G1SZC0_RABIT</name>
<dbReference type="SUPFAM" id="SSF46785">
    <property type="entry name" value="Winged helix' DNA-binding domain"/>
    <property type="match status" value="1"/>
</dbReference>
<dbReference type="EMBL" id="AAGW02048672">
    <property type="status" value="NOT_ANNOTATED_CDS"/>
    <property type="molecule type" value="Genomic_DNA"/>
</dbReference>
<feature type="region of interest" description="Disordered" evidence="7">
    <location>
        <begin position="287"/>
        <end position="324"/>
    </location>
</feature>
<dbReference type="OrthoDB" id="5402974at2759"/>
<keyword evidence="5 6" id="KW-0539">Nucleus</keyword>
<dbReference type="InParanoid" id="G1SZC0"/>
<dbReference type="GO" id="GO:0000981">
    <property type="term" value="F:DNA-binding transcription factor activity, RNA polymerase II-specific"/>
    <property type="evidence" value="ECO:0007669"/>
    <property type="project" value="TreeGrafter"/>
</dbReference>
<dbReference type="PROSITE" id="PS00658">
    <property type="entry name" value="FORK_HEAD_2"/>
    <property type="match status" value="1"/>
</dbReference>
<evidence type="ECO:0000313" key="9">
    <source>
        <dbReference type="Ensembl" id="ENSOCUP00000009013.3"/>
    </source>
</evidence>
<keyword evidence="4" id="KW-0804">Transcription</keyword>
<dbReference type="PANTHER" id="PTHR11829">
    <property type="entry name" value="FORKHEAD BOX PROTEIN"/>
    <property type="match status" value="1"/>
</dbReference>
<dbReference type="GO" id="GO:0009653">
    <property type="term" value="P:anatomical structure morphogenesis"/>
    <property type="evidence" value="ECO:0007669"/>
    <property type="project" value="TreeGrafter"/>
</dbReference>
<feature type="compositionally biased region" description="Gly residues" evidence="7">
    <location>
        <begin position="315"/>
        <end position="324"/>
    </location>
</feature>
<dbReference type="CDD" id="cd20048">
    <property type="entry name" value="FH_FOXD4-like"/>
    <property type="match status" value="1"/>
</dbReference>
<dbReference type="Pfam" id="PF00250">
    <property type="entry name" value="Forkhead"/>
    <property type="match status" value="1"/>
</dbReference>
<dbReference type="SMR" id="G1SZC0"/>
<dbReference type="InterPro" id="IPR001766">
    <property type="entry name" value="Fork_head_dom"/>
</dbReference>
<evidence type="ECO:0000256" key="6">
    <source>
        <dbReference type="PROSITE-ProRule" id="PRU00089"/>
    </source>
</evidence>
<feature type="domain" description="Fork-head" evidence="8">
    <location>
        <begin position="110"/>
        <end position="204"/>
    </location>
</feature>
<dbReference type="GeneTree" id="ENSGT00940000163353"/>